<feature type="transmembrane region" description="Helical" evidence="3">
    <location>
        <begin position="117"/>
        <end position="138"/>
    </location>
</feature>
<dbReference type="PRINTS" id="PR01036">
    <property type="entry name" value="TCRTETB"/>
</dbReference>
<proteinExistence type="predicted"/>
<dbReference type="SUPFAM" id="SSF55909">
    <property type="entry name" value="Pentein"/>
    <property type="match status" value="1"/>
</dbReference>
<dbReference type="SUPFAM" id="SSF103473">
    <property type="entry name" value="MFS general substrate transporter"/>
    <property type="match status" value="1"/>
</dbReference>
<keyword evidence="6" id="KW-1185">Reference proteome</keyword>
<gene>
    <name evidence="5" type="ORF">PSALAMII_LOCUS4049</name>
</gene>
<evidence type="ECO:0000259" key="4">
    <source>
        <dbReference type="PROSITE" id="PS50850"/>
    </source>
</evidence>
<protein>
    <recommendedName>
        <fullName evidence="4">Major facilitator superfamily (MFS) profile domain-containing protein</fullName>
    </recommendedName>
</protein>
<evidence type="ECO:0000256" key="3">
    <source>
        <dbReference type="SAM" id="Phobius"/>
    </source>
</evidence>
<keyword evidence="3" id="KW-1133">Transmembrane helix</keyword>
<feature type="transmembrane region" description="Helical" evidence="3">
    <location>
        <begin position="59"/>
        <end position="81"/>
    </location>
</feature>
<sequence>MTWSKPFLRLRDQRPWLLPLRSSQSFIVTTISLSMFTIVPVMPDALVLRAGVAFEDREFWNSVLLISQAIAALTCCPVFGYMIDTSGTRQGPYLSGLVLLFASTVIFAASHSVAWYIAARVLQGAATAMVSVAGLSIVTDAVDRGSLGQMFGYIGTAMTLGFMSGPVLGGVAYQVGGFYAVFGMAFGIVALDLFLRLAVVEKRIAERWLCFTEGEQPTQENGYMPEQPPYGTIGDVTNGATDSQTALEISKGTFAMGQLIRQPRILISLWAVIVGALVVSAFDATLPIFVQNKFDWNVLGAGLIFLPGASAAIFQPFFGFLSDRLGSRIIAFVSFVILAPTLICLRLVEERSATHVALLCVILVIVGICIDLSEPALLVEIQRVLDDMEAKTPGVFGGKGAVAQAFGLENMAHFGGLALGPLVGGFVEFRYGWKVMTLGLGVLSALTAVPMLWLSGRPEKVSWTESADEEMEREPLLVMRPKAATLSTSKGSKFQPPKNDADPEEITNMKLFGRFRNSLSNLYTGTWARLPFHHAKGSTESNLQRGSYIFPAESERHEATIMGFPSRCSLPPDQYHAVCNELAQLALAIAEFEPVRLYVRPEDIQLAESLVKSNDTGTPRITIISCPINHCWVRDTGPVYVRDTTGAFPNRRFAINFRFNEWGDKKPENDGICWGQQWPLMDDQTLQENTDFARWVIDHDREPLPVERIDAPIRAEGGGLVTDGEGTLLITESSIVCEARNPGMSKADIEVELKRLLGVDKVIWFPGRRNVDITDVHMDAEARFVRPGVIAYSKPHAISVDLWQELSAEIRDILGRETDAKGRRLEIHTIEEPDPRGLVASDQELAASYVNFYFVNGGLIIPKFGDAERDQKALEILQKLVPERVVRQVYASAIPLTGGVLHCVTQQVPTL</sequence>
<evidence type="ECO:0000313" key="6">
    <source>
        <dbReference type="Proteomes" id="UP001152649"/>
    </source>
</evidence>
<dbReference type="OrthoDB" id="734129at2759"/>
<dbReference type="GO" id="GO:0009446">
    <property type="term" value="P:putrescine biosynthetic process"/>
    <property type="evidence" value="ECO:0007669"/>
    <property type="project" value="InterPro"/>
</dbReference>
<dbReference type="Gene3D" id="1.20.1720.10">
    <property type="entry name" value="Multidrug resistance protein D"/>
    <property type="match status" value="1"/>
</dbReference>
<reference evidence="5" key="1">
    <citation type="submission" date="2021-07" db="EMBL/GenBank/DDBJ databases">
        <authorList>
            <person name="Branca A.L. A."/>
        </authorList>
    </citation>
    <scope>NUCLEOTIDE SEQUENCE</scope>
</reference>
<feature type="transmembrane region" description="Helical" evidence="3">
    <location>
        <begin position="329"/>
        <end position="348"/>
    </location>
</feature>
<dbReference type="PANTHER" id="PTHR31377:SF0">
    <property type="entry name" value="AGMATINE DEIMINASE-RELATED"/>
    <property type="match status" value="1"/>
</dbReference>
<dbReference type="Gene3D" id="1.20.1250.20">
    <property type="entry name" value="MFS general substrate transporter like domains"/>
    <property type="match status" value="1"/>
</dbReference>
<feature type="transmembrane region" description="Helical" evidence="3">
    <location>
        <begin position="93"/>
        <end position="111"/>
    </location>
</feature>
<feature type="transmembrane region" description="Helical" evidence="3">
    <location>
        <begin position="20"/>
        <end position="39"/>
    </location>
</feature>
<dbReference type="Proteomes" id="UP001152649">
    <property type="component" value="Unassembled WGS sequence"/>
</dbReference>
<dbReference type="InterPro" id="IPR007466">
    <property type="entry name" value="Peptidyl-Arg-deiminase_porph"/>
</dbReference>
<dbReference type="AlphaFoldDB" id="A0A9W4IV34"/>
<keyword evidence="3" id="KW-0812">Transmembrane</keyword>
<dbReference type="GO" id="GO:0022857">
    <property type="term" value="F:transmembrane transporter activity"/>
    <property type="evidence" value="ECO:0007669"/>
    <property type="project" value="InterPro"/>
</dbReference>
<dbReference type="Pfam" id="PF07690">
    <property type="entry name" value="MFS_1"/>
    <property type="match status" value="1"/>
</dbReference>
<feature type="transmembrane region" description="Helical" evidence="3">
    <location>
        <begin position="265"/>
        <end position="290"/>
    </location>
</feature>
<comment type="subcellular location">
    <subcellularLocation>
        <location evidence="1">Membrane</location>
        <topology evidence="1">Multi-pass membrane protein</topology>
    </subcellularLocation>
</comment>
<organism evidence="5 6">
    <name type="scientific">Penicillium salamii</name>
    <dbReference type="NCBI Taxonomy" id="1612424"/>
    <lineage>
        <taxon>Eukaryota</taxon>
        <taxon>Fungi</taxon>
        <taxon>Dikarya</taxon>
        <taxon>Ascomycota</taxon>
        <taxon>Pezizomycotina</taxon>
        <taxon>Eurotiomycetes</taxon>
        <taxon>Eurotiomycetidae</taxon>
        <taxon>Eurotiales</taxon>
        <taxon>Aspergillaceae</taxon>
        <taxon>Penicillium</taxon>
    </lineage>
</organism>
<comment type="caution">
    <text evidence="5">The sequence shown here is derived from an EMBL/GenBank/DDBJ whole genome shotgun (WGS) entry which is preliminary data.</text>
</comment>
<feature type="transmembrane region" description="Helical" evidence="3">
    <location>
        <begin position="178"/>
        <end position="199"/>
    </location>
</feature>
<feature type="domain" description="Major facilitator superfamily (MFS) profile" evidence="4">
    <location>
        <begin position="1"/>
        <end position="459"/>
    </location>
</feature>
<dbReference type="InterPro" id="IPR011701">
    <property type="entry name" value="MFS"/>
</dbReference>
<name>A0A9W4IV34_9EURO</name>
<dbReference type="GO" id="GO:0016020">
    <property type="term" value="C:membrane"/>
    <property type="evidence" value="ECO:0007669"/>
    <property type="project" value="UniProtKB-SubCell"/>
</dbReference>
<dbReference type="PROSITE" id="PS50850">
    <property type="entry name" value="MFS"/>
    <property type="match status" value="1"/>
</dbReference>
<dbReference type="GO" id="GO:0047632">
    <property type="term" value="F:agmatine deiminase activity"/>
    <property type="evidence" value="ECO:0007669"/>
    <property type="project" value="TreeGrafter"/>
</dbReference>
<dbReference type="Pfam" id="PF04371">
    <property type="entry name" value="PAD_porph"/>
    <property type="match status" value="1"/>
</dbReference>
<feature type="transmembrane region" description="Helical" evidence="3">
    <location>
        <begin position="150"/>
        <end position="172"/>
    </location>
</feature>
<feature type="transmembrane region" description="Helical" evidence="3">
    <location>
        <begin position="354"/>
        <end position="373"/>
    </location>
</feature>
<dbReference type="CDD" id="cd17325">
    <property type="entry name" value="MFS_MdtG_SLC18_like"/>
    <property type="match status" value="1"/>
</dbReference>
<evidence type="ECO:0000256" key="1">
    <source>
        <dbReference type="ARBA" id="ARBA00004141"/>
    </source>
</evidence>
<dbReference type="Gene3D" id="3.75.10.10">
    <property type="entry name" value="L-arginine/glycine Amidinotransferase, Chain A"/>
    <property type="match status" value="1"/>
</dbReference>
<accession>A0A9W4IV34</accession>
<dbReference type="GO" id="GO:0004668">
    <property type="term" value="F:protein-arginine deiminase activity"/>
    <property type="evidence" value="ECO:0007669"/>
    <property type="project" value="InterPro"/>
</dbReference>
<dbReference type="InterPro" id="IPR020846">
    <property type="entry name" value="MFS_dom"/>
</dbReference>
<evidence type="ECO:0000313" key="5">
    <source>
        <dbReference type="EMBL" id="CAG8363986.1"/>
    </source>
</evidence>
<dbReference type="InterPro" id="IPR036259">
    <property type="entry name" value="MFS_trans_sf"/>
</dbReference>
<dbReference type="PANTHER" id="PTHR31377">
    <property type="entry name" value="AGMATINE DEIMINASE-RELATED"/>
    <property type="match status" value="1"/>
</dbReference>
<feature type="transmembrane region" description="Helical" evidence="3">
    <location>
        <begin position="435"/>
        <end position="454"/>
    </location>
</feature>
<feature type="transmembrane region" description="Helical" evidence="3">
    <location>
        <begin position="296"/>
        <end position="317"/>
    </location>
</feature>
<dbReference type="EMBL" id="CAJVPG010000155">
    <property type="protein sequence ID" value="CAG8363986.1"/>
    <property type="molecule type" value="Genomic_DNA"/>
</dbReference>
<keyword evidence="3" id="KW-0472">Membrane</keyword>
<evidence type="ECO:0000256" key="2">
    <source>
        <dbReference type="ARBA" id="ARBA00022801"/>
    </source>
</evidence>
<keyword evidence="2" id="KW-0378">Hydrolase</keyword>